<evidence type="ECO:0000313" key="1">
    <source>
        <dbReference type="EMBL" id="RVW58102.1"/>
    </source>
</evidence>
<keyword evidence="1" id="KW-0328">Glycosyltransferase</keyword>
<organism evidence="1 2">
    <name type="scientific">Vitis vinifera</name>
    <name type="common">Grape</name>
    <dbReference type="NCBI Taxonomy" id="29760"/>
    <lineage>
        <taxon>Eukaryota</taxon>
        <taxon>Viridiplantae</taxon>
        <taxon>Streptophyta</taxon>
        <taxon>Embryophyta</taxon>
        <taxon>Tracheophyta</taxon>
        <taxon>Spermatophyta</taxon>
        <taxon>Magnoliopsida</taxon>
        <taxon>eudicotyledons</taxon>
        <taxon>Gunneridae</taxon>
        <taxon>Pentapetalae</taxon>
        <taxon>rosids</taxon>
        <taxon>Vitales</taxon>
        <taxon>Vitaceae</taxon>
        <taxon>Viteae</taxon>
        <taxon>Vitis</taxon>
    </lineage>
</organism>
<dbReference type="Proteomes" id="UP000288805">
    <property type="component" value="Unassembled WGS sequence"/>
</dbReference>
<dbReference type="EMBL" id="QGNW01000982">
    <property type="protein sequence ID" value="RVW58102.1"/>
    <property type="molecule type" value="Genomic_DNA"/>
</dbReference>
<protein>
    <submittedName>
        <fullName evidence="1">Putative beta-1,3-galactosyltransferase 14</fullName>
    </submittedName>
</protein>
<reference evidence="1 2" key="1">
    <citation type="journal article" date="2018" name="PLoS Genet.">
        <title>Population sequencing reveals clonal diversity and ancestral inbreeding in the grapevine cultivar Chardonnay.</title>
        <authorList>
            <person name="Roach M.J."/>
            <person name="Johnson D.L."/>
            <person name="Bohlmann J."/>
            <person name="van Vuuren H.J."/>
            <person name="Jones S.J."/>
            <person name="Pretorius I.S."/>
            <person name="Schmidt S.A."/>
            <person name="Borneman A.R."/>
        </authorList>
    </citation>
    <scope>NUCLEOTIDE SEQUENCE [LARGE SCALE GENOMIC DNA]</scope>
    <source>
        <strain evidence="2">cv. Chardonnay</strain>
        <tissue evidence="1">Leaf</tissue>
    </source>
</reference>
<dbReference type="AlphaFoldDB" id="A0A438FDP6"/>
<comment type="caution">
    <text evidence="1">The sequence shown here is derived from an EMBL/GenBank/DDBJ whole genome shotgun (WGS) entry which is preliminary data.</text>
</comment>
<sequence>MLAPNSMLKGIHDLWDTIWDGDVGVQRNWAKFVLQYLEDGIKDYRKNHPTYIQVFLPSVTILGELAAFLEEWGLVYGEAEHARTCGHRHHHLAMVVVEDVDWLMAGTERYKVMGFVGRRRSLRKSWMPADQQRLQRLEDATGSTFMFVIGIANNKANMAELQ</sequence>
<accession>A0A438FDP6</accession>
<proteinExistence type="predicted"/>
<keyword evidence="1" id="KW-0808">Transferase</keyword>
<name>A0A438FDP6_VITVI</name>
<dbReference type="GO" id="GO:0016757">
    <property type="term" value="F:glycosyltransferase activity"/>
    <property type="evidence" value="ECO:0007669"/>
    <property type="project" value="UniProtKB-KW"/>
</dbReference>
<evidence type="ECO:0000313" key="2">
    <source>
        <dbReference type="Proteomes" id="UP000288805"/>
    </source>
</evidence>
<gene>
    <name evidence="1" type="primary">B3GALT14_0</name>
    <name evidence="1" type="ORF">CK203_114330</name>
</gene>